<organism evidence="1">
    <name type="scientific">Rhodococcus hoagii (strain 103S)</name>
    <name type="common">Rhodococcus equi</name>
    <dbReference type="NCBI Taxonomy" id="685727"/>
    <lineage>
        <taxon>Bacteria</taxon>
        <taxon>Bacillati</taxon>
        <taxon>Actinomycetota</taxon>
        <taxon>Actinomycetes</taxon>
        <taxon>Mycobacteriales</taxon>
        <taxon>Nocardiaceae</taxon>
        <taxon>Prescottella</taxon>
    </lineage>
</organism>
<name>A0A3S5YB24_RHOH1</name>
<dbReference type="GeneID" id="57579389"/>
<dbReference type="PANTHER" id="PTHR48100">
    <property type="entry name" value="BROAD-SPECIFICITY PHOSPHATASE YOR283W-RELATED"/>
    <property type="match status" value="1"/>
</dbReference>
<protein>
    <submittedName>
        <fullName evidence="1">Phosphoglycerate/bisphosphoglycerate mutase</fullName>
    </submittedName>
</protein>
<proteinExistence type="predicted"/>
<dbReference type="EMBL" id="FN563149">
    <property type="protein sequence ID" value="CBH49732.1"/>
    <property type="molecule type" value="Genomic_DNA"/>
</dbReference>
<evidence type="ECO:0000313" key="2">
    <source>
        <dbReference type="Proteomes" id="UP000006892"/>
    </source>
</evidence>
<evidence type="ECO:0000313" key="1">
    <source>
        <dbReference type="EMBL" id="CBH49732.1"/>
    </source>
</evidence>
<dbReference type="Proteomes" id="UP001154400">
    <property type="component" value="Chromosome"/>
</dbReference>
<gene>
    <name evidence="1" type="ordered locus">REQ_37450</name>
</gene>
<dbReference type="Pfam" id="PF00300">
    <property type="entry name" value="His_Phos_1"/>
    <property type="match status" value="1"/>
</dbReference>
<dbReference type="KEGG" id="req:REQ_37450"/>
<dbReference type="InterPro" id="IPR050275">
    <property type="entry name" value="PGM_Phosphatase"/>
</dbReference>
<dbReference type="CDD" id="cd07067">
    <property type="entry name" value="HP_PGM_like"/>
    <property type="match status" value="1"/>
</dbReference>
<dbReference type="InterPro" id="IPR013078">
    <property type="entry name" value="His_Pase_superF_clade-1"/>
</dbReference>
<dbReference type="GO" id="GO:0016791">
    <property type="term" value="F:phosphatase activity"/>
    <property type="evidence" value="ECO:0007669"/>
    <property type="project" value="TreeGrafter"/>
</dbReference>
<dbReference type="SMART" id="SM00855">
    <property type="entry name" value="PGAM"/>
    <property type="match status" value="1"/>
</dbReference>
<dbReference type="Gene3D" id="3.40.50.1240">
    <property type="entry name" value="Phosphoglycerate mutase-like"/>
    <property type="match status" value="1"/>
</dbReference>
<accession>A0A3S5YB24</accession>
<dbReference type="SUPFAM" id="SSF53254">
    <property type="entry name" value="Phosphoglycerate mutase-like"/>
    <property type="match status" value="1"/>
</dbReference>
<reference evidence="1" key="1">
    <citation type="journal article" date="2010" name="PLoS Genet.">
        <title>The genome of a pathogenic rhodococcus: cooptive virulence underpinned by key gene acquisitions.</title>
        <authorList>
            <person name="Letek M."/>
            <person name="Gonzalez P."/>
            <person name="Macarthur I."/>
            <person name="Rodriguez H."/>
            <person name="Freeman T.C."/>
            <person name="Valero-Rello A."/>
            <person name="Blanco M."/>
            <person name="Buckley T."/>
            <person name="Cherevach I."/>
            <person name="Fahey R."/>
            <person name="Hapeshi A."/>
            <person name="Holdstock J."/>
            <person name="Leadon D."/>
            <person name="Navas J."/>
            <person name="Ocampo A."/>
            <person name="Quail M.A."/>
            <person name="Sanders M."/>
            <person name="Scortti M.M."/>
            <person name="Prescott J.F."/>
            <person name="Fogarty U."/>
            <person name="Meijer W.G."/>
            <person name="Parkhill J."/>
            <person name="Bentley S.D."/>
            <person name="Vazquez-Boland J.A."/>
        </authorList>
    </citation>
    <scope>NUCLEOTIDE SEQUENCE [LARGE SCALE GENOMIC DNA]</scope>
    <source>
        <strain evidence="1 2">103S</strain>
    </source>
</reference>
<sequence length="225" mass="24545">MTDADNASAADTSDNSETRTIVHVLRHGEVHNPSGILYGRLPNFRLSENGESQARAVASALADHDITHVVASPLQRAQETAAPIAEKHGLQIATDANLIEAANDFEGLKVAVGDGALRRPRHWWKLRDPFTPSWGEPYLQIAHRMLAAVNTARVAAVGHEAVCVSHQLPVWTLRRFLQGERLWHDPRNRQCGLASLTSLVYEGDTLVDIVYSEPAGSSDPRVTGA</sequence>
<dbReference type="AlphaFoldDB" id="A0A3S5YB24"/>
<dbReference type="GO" id="GO:0005737">
    <property type="term" value="C:cytoplasm"/>
    <property type="evidence" value="ECO:0007669"/>
    <property type="project" value="TreeGrafter"/>
</dbReference>
<dbReference type="InterPro" id="IPR029033">
    <property type="entry name" value="His_PPase_superfam"/>
</dbReference>
<dbReference type="PANTHER" id="PTHR48100:SF51">
    <property type="entry name" value="PHOSPHOGLYCERATE MUTASE"/>
    <property type="match status" value="1"/>
</dbReference>
<dbReference type="RefSeq" id="WP_005518131.1">
    <property type="nucleotide sequence ID" value="NC_014659.1"/>
</dbReference>